<dbReference type="SUPFAM" id="SSF81336">
    <property type="entry name" value="F1F0 ATP synthase subunit A"/>
    <property type="match status" value="1"/>
</dbReference>
<dbReference type="AlphaFoldDB" id="A0A849A4U5"/>
<reference evidence="13 14" key="1">
    <citation type="submission" date="2020-05" db="EMBL/GenBank/DDBJ databases">
        <title>Nakamurella sp. DB0629 isolated from air conditioner.</title>
        <authorList>
            <person name="Kim D.H."/>
            <person name="Kim D.-U."/>
        </authorList>
    </citation>
    <scope>NUCLEOTIDE SEQUENCE [LARGE SCALE GENOMIC DNA]</scope>
    <source>
        <strain evidence="13 14">DB0629</strain>
    </source>
</reference>
<evidence type="ECO:0000256" key="12">
    <source>
        <dbReference type="RuleBase" id="RU000483"/>
    </source>
</evidence>
<proteinExistence type="inferred from homology"/>
<keyword evidence="7 11" id="KW-1133">Transmembrane helix</keyword>
<dbReference type="EMBL" id="JABEND010000001">
    <property type="protein sequence ID" value="NNG34148.1"/>
    <property type="molecule type" value="Genomic_DNA"/>
</dbReference>
<dbReference type="InterPro" id="IPR000568">
    <property type="entry name" value="ATP_synth_F0_asu"/>
</dbReference>
<evidence type="ECO:0000256" key="4">
    <source>
        <dbReference type="ARBA" id="ARBA00022547"/>
    </source>
</evidence>
<keyword evidence="14" id="KW-1185">Reference proteome</keyword>
<keyword evidence="11" id="KW-1003">Cell membrane</keyword>
<dbReference type="CDD" id="cd00310">
    <property type="entry name" value="ATP-synt_Fo_a_6"/>
    <property type="match status" value="1"/>
</dbReference>
<name>A0A849A4U5_9ACTN</name>
<keyword evidence="4 11" id="KW-0138">CF(0)</keyword>
<keyword evidence="8 11" id="KW-0406">Ion transport</keyword>
<dbReference type="PANTHER" id="PTHR11410">
    <property type="entry name" value="ATP SYNTHASE SUBUNIT A"/>
    <property type="match status" value="1"/>
</dbReference>
<keyword evidence="9 11" id="KW-0472">Membrane</keyword>
<dbReference type="GO" id="GO:0046933">
    <property type="term" value="F:proton-transporting ATP synthase activity, rotational mechanism"/>
    <property type="evidence" value="ECO:0007669"/>
    <property type="project" value="UniProtKB-UniRule"/>
</dbReference>
<dbReference type="InterPro" id="IPR035908">
    <property type="entry name" value="F0_ATP_A_sf"/>
</dbReference>
<dbReference type="PANTHER" id="PTHR11410:SF0">
    <property type="entry name" value="ATP SYNTHASE SUBUNIT A"/>
    <property type="match status" value="1"/>
</dbReference>
<dbReference type="InterPro" id="IPR045083">
    <property type="entry name" value="ATP_synth_F0_asu_bact/mt"/>
</dbReference>
<sequence>MISAPSVPAYRAAFEPPDVTHSFFPDPIGNGTVISSVKAMVLLVLGVVLIIAFFMAASRRAAVQPSKIQFAGESVYGFVRNGVAIEILGGPNGRKWAGFLCTLFVFIFVMNFWELVPLAQLPVTSHFAVPAFLAVLVWLIYNIVGIRKHGFFGYLKLQTYIPGVPWPMHILLIPIEFLSNIVLRPFTLAVRLFANMFAGHMLVVVAAAGTVYLFTDWRANSIFFVLPFIASIGLVFFELMICGLQAYVFTLLAAIYLEGSLADSH</sequence>
<evidence type="ECO:0000256" key="10">
    <source>
        <dbReference type="ARBA" id="ARBA00023310"/>
    </source>
</evidence>
<dbReference type="NCBIfam" id="TIGR01131">
    <property type="entry name" value="ATP_synt_6_or_A"/>
    <property type="match status" value="1"/>
</dbReference>
<gene>
    <name evidence="11 13" type="primary">atpB</name>
    <name evidence="13" type="ORF">HKD39_00135</name>
</gene>
<organism evidence="13 14">
    <name type="scientific">Nakamurella aerolata</name>
    <dbReference type="NCBI Taxonomy" id="1656892"/>
    <lineage>
        <taxon>Bacteria</taxon>
        <taxon>Bacillati</taxon>
        <taxon>Actinomycetota</taxon>
        <taxon>Actinomycetes</taxon>
        <taxon>Nakamurellales</taxon>
        <taxon>Nakamurellaceae</taxon>
        <taxon>Nakamurella</taxon>
    </lineage>
</organism>
<dbReference type="Proteomes" id="UP000562984">
    <property type="component" value="Unassembled WGS sequence"/>
</dbReference>
<feature type="transmembrane region" description="Helical" evidence="11">
    <location>
        <begin position="192"/>
        <end position="215"/>
    </location>
</feature>
<evidence type="ECO:0000256" key="1">
    <source>
        <dbReference type="ARBA" id="ARBA00004141"/>
    </source>
</evidence>
<feature type="transmembrane region" description="Helical" evidence="11">
    <location>
        <begin position="96"/>
        <end position="113"/>
    </location>
</feature>
<comment type="caution">
    <text evidence="13">The sequence shown here is derived from an EMBL/GenBank/DDBJ whole genome shotgun (WGS) entry which is preliminary data.</text>
</comment>
<dbReference type="HAMAP" id="MF_01393">
    <property type="entry name" value="ATP_synth_a_bact"/>
    <property type="match status" value="1"/>
</dbReference>
<comment type="similarity">
    <text evidence="2 11 12">Belongs to the ATPase A chain family.</text>
</comment>
<keyword evidence="3 11" id="KW-0813">Transport</keyword>
<dbReference type="Gene3D" id="1.20.120.220">
    <property type="entry name" value="ATP synthase, F0 complex, subunit A"/>
    <property type="match status" value="1"/>
</dbReference>
<feature type="transmembrane region" description="Helical" evidence="11">
    <location>
        <begin position="39"/>
        <end position="57"/>
    </location>
</feature>
<keyword evidence="6 11" id="KW-0375">Hydrogen ion transport</keyword>
<comment type="subcellular location">
    <subcellularLocation>
        <location evidence="11 12">Cell membrane</location>
        <topology evidence="11 12">Multi-pass membrane protein</topology>
    </subcellularLocation>
    <subcellularLocation>
        <location evidence="1">Membrane</location>
        <topology evidence="1">Multi-pass membrane protein</topology>
    </subcellularLocation>
</comment>
<evidence type="ECO:0000256" key="7">
    <source>
        <dbReference type="ARBA" id="ARBA00022989"/>
    </source>
</evidence>
<feature type="transmembrane region" description="Helical" evidence="11">
    <location>
        <begin position="125"/>
        <end position="144"/>
    </location>
</feature>
<dbReference type="GO" id="GO:0045259">
    <property type="term" value="C:proton-transporting ATP synthase complex"/>
    <property type="evidence" value="ECO:0007669"/>
    <property type="project" value="UniProtKB-KW"/>
</dbReference>
<dbReference type="PROSITE" id="PS00449">
    <property type="entry name" value="ATPASE_A"/>
    <property type="match status" value="1"/>
</dbReference>
<dbReference type="GO" id="GO:0005886">
    <property type="term" value="C:plasma membrane"/>
    <property type="evidence" value="ECO:0007669"/>
    <property type="project" value="UniProtKB-SubCell"/>
</dbReference>
<evidence type="ECO:0000256" key="9">
    <source>
        <dbReference type="ARBA" id="ARBA00023136"/>
    </source>
</evidence>
<evidence type="ECO:0000256" key="11">
    <source>
        <dbReference type="HAMAP-Rule" id="MF_01393"/>
    </source>
</evidence>
<comment type="function">
    <text evidence="11 12">Key component of the proton channel; it plays a direct role in the translocation of protons across the membrane.</text>
</comment>
<keyword evidence="5 11" id="KW-0812">Transmembrane</keyword>
<evidence type="ECO:0000256" key="3">
    <source>
        <dbReference type="ARBA" id="ARBA00022448"/>
    </source>
</evidence>
<dbReference type="Pfam" id="PF00119">
    <property type="entry name" value="ATP-synt_A"/>
    <property type="match status" value="1"/>
</dbReference>
<dbReference type="InterPro" id="IPR023011">
    <property type="entry name" value="ATP_synth_F0_asu_AS"/>
</dbReference>
<feature type="transmembrane region" description="Helical" evidence="11">
    <location>
        <begin position="222"/>
        <end position="255"/>
    </location>
</feature>
<accession>A0A849A4U5</accession>
<dbReference type="RefSeq" id="WP_171197836.1">
    <property type="nucleotide sequence ID" value="NZ_JABEND010000001.1"/>
</dbReference>
<protein>
    <recommendedName>
        <fullName evidence="11 12">ATP synthase subunit a</fullName>
    </recommendedName>
    <alternativeName>
        <fullName evidence="11">ATP synthase F0 sector subunit a</fullName>
    </alternativeName>
    <alternativeName>
        <fullName evidence="11">F-ATPase subunit 6</fullName>
    </alternativeName>
</protein>
<evidence type="ECO:0000313" key="13">
    <source>
        <dbReference type="EMBL" id="NNG34148.1"/>
    </source>
</evidence>
<evidence type="ECO:0000256" key="8">
    <source>
        <dbReference type="ARBA" id="ARBA00023065"/>
    </source>
</evidence>
<keyword evidence="10 11" id="KW-0066">ATP synthesis</keyword>
<dbReference type="PRINTS" id="PR00123">
    <property type="entry name" value="ATPASEA"/>
</dbReference>
<evidence type="ECO:0000256" key="2">
    <source>
        <dbReference type="ARBA" id="ARBA00006810"/>
    </source>
</evidence>
<evidence type="ECO:0000313" key="14">
    <source>
        <dbReference type="Proteomes" id="UP000562984"/>
    </source>
</evidence>
<evidence type="ECO:0000256" key="6">
    <source>
        <dbReference type="ARBA" id="ARBA00022781"/>
    </source>
</evidence>
<evidence type="ECO:0000256" key="5">
    <source>
        <dbReference type="ARBA" id="ARBA00022692"/>
    </source>
</evidence>